<reference evidence="1" key="1">
    <citation type="submission" date="2019-10" db="EMBL/GenBank/DDBJ databases">
        <title>Draft genome sequece of Microseira wollei NIES-4236.</title>
        <authorList>
            <person name="Yamaguchi H."/>
            <person name="Suzuki S."/>
            <person name="Kawachi M."/>
        </authorList>
    </citation>
    <scope>NUCLEOTIDE SEQUENCE</scope>
    <source>
        <strain evidence="1">NIES-4236</strain>
    </source>
</reference>
<dbReference type="Gene3D" id="3.40.50.2000">
    <property type="entry name" value="Glycogen Phosphorylase B"/>
    <property type="match status" value="2"/>
</dbReference>
<dbReference type="Proteomes" id="UP001050975">
    <property type="component" value="Unassembled WGS sequence"/>
</dbReference>
<protein>
    <submittedName>
        <fullName evidence="1">Glycosyl transferase, group 1 family protein</fullName>
    </submittedName>
</protein>
<dbReference type="AlphaFoldDB" id="A0AAV3XFN5"/>
<accession>A0AAV3XFN5</accession>
<dbReference type="EMBL" id="BLAY01000133">
    <property type="protein sequence ID" value="GET41762.1"/>
    <property type="molecule type" value="Genomic_DNA"/>
</dbReference>
<organism evidence="1 2">
    <name type="scientific">Microseira wollei NIES-4236</name>
    <dbReference type="NCBI Taxonomy" id="2530354"/>
    <lineage>
        <taxon>Bacteria</taxon>
        <taxon>Bacillati</taxon>
        <taxon>Cyanobacteriota</taxon>
        <taxon>Cyanophyceae</taxon>
        <taxon>Oscillatoriophycideae</taxon>
        <taxon>Aerosakkonematales</taxon>
        <taxon>Aerosakkonemataceae</taxon>
        <taxon>Microseira</taxon>
    </lineage>
</organism>
<evidence type="ECO:0000313" key="1">
    <source>
        <dbReference type="EMBL" id="GET41762.1"/>
    </source>
</evidence>
<dbReference type="RefSeq" id="WP_226588348.1">
    <property type="nucleotide sequence ID" value="NZ_BLAY01000133.1"/>
</dbReference>
<sequence length="415" mass="46121">MNVIVMLEHRFVQTPDGAVWTQTMFAYSFWQRYLEVFDTVKVVARILAVASPPPDWKRADGEGVSSIAVPYYIGPQQYLLQAFSVKRAVRNAVALNDALILRVSSQLAGDVQPFLQRTRRPYGVEVVADPYDVFAPGSVKHPLRPFFRWWFPRQLRRICAGATAAAYVTESALQQRYPPGCNSFSTHCSDVELPDSAFVSLPRTPRQASGLLTLICVGTMDQLYKAPDLLIDAVATCVREGLNLKLVLVGDGKHRPELEARAAKLNLAERVCFLGWLPAGDAVRAQLDLADLFVLPSHQEGLPRAMVEAMARALPCIGSTVGGIPELLSGEDLVPPGDVAALAGKIRQVVTNPERMASMSARNLDKARGYTDRVLHQRRIEFYRYVREQTEAWLKTHRTDPRRVKNPVSASSSRV</sequence>
<keyword evidence="2" id="KW-1185">Reference proteome</keyword>
<dbReference type="GO" id="GO:0016740">
    <property type="term" value="F:transferase activity"/>
    <property type="evidence" value="ECO:0007669"/>
    <property type="project" value="UniProtKB-KW"/>
</dbReference>
<gene>
    <name evidence="1" type="ORF">MiSe_65760</name>
</gene>
<dbReference type="CDD" id="cd03801">
    <property type="entry name" value="GT4_PimA-like"/>
    <property type="match status" value="1"/>
</dbReference>
<proteinExistence type="predicted"/>
<dbReference type="Pfam" id="PF13692">
    <property type="entry name" value="Glyco_trans_1_4"/>
    <property type="match status" value="1"/>
</dbReference>
<evidence type="ECO:0000313" key="2">
    <source>
        <dbReference type="Proteomes" id="UP001050975"/>
    </source>
</evidence>
<dbReference type="PANTHER" id="PTHR12526">
    <property type="entry name" value="GLYCOSYLTRANSFERASE"/>
    <property type="match status" value="1"/>
</dbReference>
<name>A0AAV3XFN5_9CYAN</name>
<comment type="caution">
    <text evidence="1">The sequence shown here is derived from an EMBL/GenBank/DDBJ whole genome shotgun (WGS) entry which is preliminary data.</text>
</comment>
<keyword evidence="1" id="KW-0808">Transferase</keyword>
<dbReference type="SUPFAM" id="SSF53756">
    <property type="entry name" value="UDP-Glycosyltransferase/glycogen phosphorylase"/>
    <property type="match status" value="1"/>
</dbReference>